<dbReference type="AlphaFoldDB" id="A0A3A6V4R4"/>
<dbReference type="EMBL" id="QWDR01000002">
    <property type="protein sequence ID" value="RJY29960.1"/>
    <property type="molecule type" value="Genomic_DNA"/>
</dbReference>
<comment type="caution">
    <text evidence="1">The sequence shown here is derived from an EMBL/GenBank/DDBJ whole genome shotgun (WGS) entry which is preliminary data.</text>
</comment>
<sequence length="124" mass="13588">MLFLKIKTNQRTTMNILKPKAFLLASVFVLSISPAFAADGCCSKMGGINYCDSSAGRLVCNNGFYSTCYCTRHAVMDLQFLMGCCLWHGGVYPQLNSSGLVVCNDGYVSEECSLQKPVEQISVY</sequence>
<protein>
    <submittedName>
        <fullName evidence="1">Neurogenic locus notch</fullName>
    </submittedName>
</protein>
<evidence type="ECO:0000313" key="2">
    <source>
        <dbReference type="Proteomes" id="UP000277145"/>
    </source>
</evidence>
<dbReference type="Proteomes" id="UP000277145">
    <property type="component" value="Unassembled WGS sequence"/>
</dbReference>
<organism evidence="1 2">
    <name type="scientific">Legionella pneumophila subsp. pneumophila</name>
    <dbReference type="NCBI Taxonomy" id="91891"/>
    <lineage>
        <taxon>Bacteria</taxon>
        <taxon>Pseudomonadati</taxon>
        <taxon>Pseudomonadota</taxon>
        <taxon>Gammaproteobacteria</taxon>
        <taxon>Legionellales</taxon>
        <taxon>Legionellaceae</taxon>
        <taxon>Legionella</taxon>
    </lineage>
</organism>
<proteinExistence type="predicted"/>
<evidence type="ECO:0000313" key="1">
    <source>
        <dbReference type="EMBL" id="RJY29960.1"/>
    </source>
</evidence>
<dbReference type="OMA" id="NGFYSAC"/>
<accession>A0A3A6V4R4</accession>
<reference evidence="1 2" key="1">
    <citation type="submission" date="2018-08" db="EMBL/GenBank/DDBJ databases">
        <title>Genome Sequences of Legionella pneumophila subsp. pneumophila Isolates, Recovered from a Drinking Water System in a Large Builging.</title>
        <authorList>
            <person name="Gomez-Alvarez V."/>
            <person name="Boczek L."/>
            <person name="King D."/>
            <person name="Pemberton A."/>
            <person name="Pfaller S."/>
            <person name="Rodgers M."/>
            <person name="Santodomingo J."/>
            <person name="Revetta R."/>
        </authorList>
    </citation>
    <scope>NUCLEOTIDE SEQUENCE [LARGE SCALE GENOMIC DNA]</scope>
    <source>
        <strain evidence="1 2">L01C.1</strain>
    </source>
</reference>
<name>A0A3A6V4R4_LEGPN</name>
<gene>
    <name evidence="1" type="ORF">D1H98_13135</name>
</gene>